<sequence length="341" mass="37346">MNVVQPVPNPWARAPVLRAELEPIWPYMEEQSVSEIAVNRPGEVFIERLGTKEMEHVVKRELTRNWIRSVSVGVASVTSQVVNEVTPVLSAALPSGERFQCVLPPAAPDGGAISIRKQVIMDMTLGDYAKMGAFEQTEMGSGLALSAEEKQLAEMLDDTSPLEFLQYAVRNRISLIVSGGTSTGKTTFLNALLKIIPSHERIITIEDTRELKPATGNTVTLLASKGDQGLARVTPQQLLEASLRMRPDRLLLGELRGAETFSFLQAINTGHPGSLTTVHANSARSAYERLALMVMQSNVGLSRSEILDYLREVIPVVVQMVRGDGGRRSISEIKFTKAETI</sequence>
<dbReference type="GO" id="GO:0005524">
    <property type="term" value="F:ATP binding"/>
    <property type="evidence" value="ECO:0007669"/>
    <property type="project" value="UniProtKB-UniRule"/>
</dbReference>
<dbReference type="NCBIfam" id="TIGR02788">
    <property type="entry name" value="VirB11"/>
    <property type="match status" value="1"/>
</dbReference>
<keyword evidence="5" id="KW-1185">Reference proteome</keyword>
<evidence type="ECO:0000259" key="3">
    <source>
        <dbReference type="Pfam" id="PF00437"/>
    </source>
</evidence>
<keyword evidence="2" id="KW-0963">Cytoplasm</keyword>
<dbReference type="InterPro" id="IPR050921">
    <property type="entry name" value="T4SS_GSP_E_ATPase"/>
</dbReference>
<reference evidence="5" key="1">
    <citation type="submission" date="2017-08" db="EMBL/GenBank/DDBJ databases">
        <title>Mesorhizobium wenxinae sp. nov., a novel rhizobial species isolated from root nodules of chickpea (Cicer arietinum L.).</title>
        <authorList>
            <person name="Zhang J."/>
        </authorList>
    </citation>
    <scope>NUCLEOTIDE SEQUENCE [LARGE SCALE GENOMIC DNA]</scope>
    <source>
        <strain evidence="5">USDA 3392</strain>
    </source>
</reference>
<organism evidence="4 5">
    <name type="scientific">Mesorhizobium mediterraneum</name>
    <dbReference type="NCBI Taxonomy" id="43617"/>
    <lineage>
        <taxon>Bacteria</taxon>
        <taxon>Pseudomonadati</taxon>
        <taxon>Pseudomonadota</taxon>
        <taxon>Alphaproteobacteria</taxon>
        <taxon>Hyphomicrobiales</taxon>
        <taxon>Phyllobacteriaceae</taxon>
        <taxon>Mesorhizobium</taxon>
    </lineage>
</organism>
<evidence type="ECO:0000313" key="5">
    <source>
        <dbReference type="Proteomes" id="UP000216215"/>
    </source>
</evidence>
<dbReference type="AlphaFoldDB" id="A0AB36R2X3"/>
<dbReference type="InterPro" id="IPR014155">
    <property type="entry name" value="VirB11"/>
</dbReference>
<dbReference type="InterPro" id="IPR001482">
    <property type="entry name" value="T2SS/T4SS_dom"/>
</dbReference>
<dbReference type="GO" id="GO:0005737">
    <property type="term" value="C:cytoplasm"/>
    <property type="evidence" value="ECO:0007669"/>
    <property type="project" value="UniProtKB-SubCell"/>
</dbReference>
<dbReference type="InterPro" id="IPR027417">
    <property type="entry name" value="P-loop_NTPase"/>
</dbReference>
<dbReference type="GO" id="GO:0016887">
    <property type="term" value="F:ATP hydrolysis activity"/>
    <property type="evidence" value="ECO:0007669"/>
    <property type="project" value="InterPro"/>
</dbReference>
<evidence type="ECO:0000313" key="4">
    <source>
        <dbReference type="EMBL" id="PAP98648.1"/>
    </source>
</evidence>
<feature type="domain" description="Bacterial type II secretion system protein E" evidence="3">
    <location>
        <begin position="20"/>
        <end position="309"/>
    </location>
</feature>
<dbReference type="GO" id="GO:0044097">
    <property type="term" value="P:secretion by the type IV secretion system"/>
    <property type="evidence" value="ECO:0007669"/>
    <property type="project" value="InterPro"/>
</dbReference>
<proteinExistence type="inferred from homology"/>
<protein>
    <recommendedName>
        <fullName evidence="2">Type IV secretion system protein</fullName>
    </recommendedName>
</protein>
<dbReference type="RefSeq" id="WP_095488722.1">
    <property type="nucleotide sequence ID" value="NZ_CP088152.1"/>
</dbReference>
<comment type="caution">
    <text evidence="4">The sequence shown here is derived from an EMBL/GenBank/DDBJ whole genome shotgun (WGS) entry which is preliminary data.</text>
</comment>
<keyword evidence="2" id="KW-0547">Nucleotide-binding</keyword>
<accession>A0AB36R2X3</accession>
<dbReference type="EMBL" id="NPKI01000043">
    <property type="protein sequence ID" value="PAP98648.1"/>
    <property type="molecule type" value="Genomic_DNA"/>
</dbReference>
<gene>
    <name evidence="4" type="primary">virB11</name>
    <name evidence="4" type="ORF">CIT25_29600</name>
</gene>
<comment type="similarity">
    <text evidence="1 2">Belongs to the GSP E family.</text>
</comment>
<dbReference type="SUPFAM" id="SSF52540">
    <property type="entry name" value="P-loop containing nucleoside triphosphate hydrolases"/>
    <property type="match status" value="1"/>
</dbReference>
<comment type="subcellular location">
    <subcellularLocation>
        <location evidence="2">Cytoplasm</location>
    </subcellularLocation>
</comment>
<dbReference type="Gene3D" id="3.40.50.300">
    <property type="entry name" value="P-loop containing nucleotide triphosphate hydrolases"/>
    <property type="match status" value="1"/>
</dbReference>
<dbReference type="Pfam" id="PF00437">
    <property type="entry name" value="T2SSE"/>
    <property type="match status" value="1"/>
</dbReference>
<evidence type="ECO:0000256" key="1">
    <source>
        <dbReference type="ARBA" id="ARBA00006611"/>
    </source>
</evidence>
<dbReference type="PANTHER" id="PTHR30486:SF6">
    <property type="entry name" value="TYPE IV PILUS RETRACTATION ATPASE PILT"/>
    <property type="match status" value="1"/>
</dbReference>
<dbReference type="Proteomes" id="UP000216215">
    <property type="component" value="Unassembled WGS sequence"/>
</dbReference>
<dbReference type="PANTHER" id="PTHR30486">
    <property type="entry name" value="TWITCHING MOTILITY PROTEIN PILT"/>
    <property type="match status" value="1"/>
</dbReference>
<evidence type="ECO:0000256" key="2">
    <source>
        <dbReference type="RuleBase" id="RU366071"/>
    </source>
</evidence>
<keyword evidence="2" id="KW-0067">ATP-binding</keyword>
<dbReference type="GO" id="GO:0043684">
    <property type="term" value="C:type IV secretion system complex"/>
    <property type="evidence" value="ECO:0007669"/>
    <property type="project" value="UniProtKB-UniRule"/>
</dbReference>
<dbReference type="Gene3D" id="3.30.450.90">
    <property type="match status" value="1"/>
</dbReference>
<comment type="function">
    <text evidence="2">Part of the Type IV secretion system.</text>
</comment>
<dbReference type="CDD" id="cd01130">
    <property type="entry name" value="VirB11-like_ATPase"/>
    <property type="match status" value="1"/>
</dbReference>
<name>A0AB36R2X3_9HYPH</name>